<dbReference type="PANTHER" id="PTHR21694:SF18">
    <property type="entry name" value="COILED-COIL DOMAIN-CONTAINING PROTEIN 63"/>
    <property type="match status" value="1"/>
</dbReference>
<protein>
    <recommendedName>
        <fullName evidence="3">ODAD1 central coiled coil region domain-containing protein</fullName>
    </recommendedName>
</protein>
<dbReference type="Pfam" id="PF21773">
    <property type="entry name" value="ODAD1_CC"/>
    <property type="match status" value="1"/>
</dbReference>
<dbReference type="OrthoDB" id="6766775at2759"/>
<evidence type="ECO:0000256" key="1">
    <source>
        <dbReference type="ARBA" id="ARBA00023054"/>
    </source>
</evidence>
<evidence type="ECO:0000313" key="5">
    <source>
        <dbReference type="Proteomes" id="UP000494106"/>
    </source>
</evidence>
<evidence type="ECO:0000313" key="4">
    <source>
        <dbReference type="EMBL" id="CAB3258579.1"/>
    </source>
</evidence>
<dbReference type="AlphaFoldDB" id="A0A8S1BG22"/>
<feature type="coiled-coil region" evidence="2">
    <location>
        <begin position="388"/>
        <end position="415"/>
    </location>
</feature>
<dbReference type="EMBL" id="CADEBC010000598">
    <property type="protein sequence ID" value="CAB3258579.1"/>
    <property type="molecule type" value="Genomic_DNA"/>
</dbReference>
<dbReference type="InterPro" id="IPR049258">
    <property type="entry name" value="ODAD1_CC"/>
</dbReference>
<keyword evidence="5" id="KW-1185">Reference proteome</keyword>
<sequence length="585" mass="69352">METPTPDHPGNDLEVLKKMEDEHLRLQRQVKVIQIDRLHRTMGVHPQCRSQDELLRCLKSEYNNLCKDLKIARSGAHKKKDKKMKQDLKDALLFRLQAEQECEGYGALVRPEATRAYMYTNIKEAGLIVTSEIDDLLVRNNKDTTHLRKIAHTARGQLKERRIQSERRLISTENKLETAQLRFNDVQCQNNKIREEIEHMLKDRVHFNQAWNKMLIVLNKGKKFLGDLFESSTLAYDQRDEWVAKLKSIQEKGKIDQMLQIQEMRDLIKAYNHEMKLYHFLASKGVTRINKKQEQKEEQDKIKEEEKILEQYHHHIKILDEIFEFTEKISLKDIQKQFLWWEQQIDSLYNLMTEYCAENEVLLRDVKRIRQETNDRRDYTEAVEEHIAKRLTKMQNELEIRRAKTEELMKRDEESQQVLKTTMNHINDIFNLLGCSLEPYQNLLGDKGPSVYQIKLTLLLITEKIKEYKEIVYYYERFLHKTQKPDKTASRFKKYTVHCERPAPFSPISITTLLPADPCSACVETRWLSRISDGLQLPFTSEQALRALEELSSDPAYLKSDRIHTLTECKVPRSRALLARRYMNY</sequence>
<accession>A0A8S1BG22</accession>
<dbReference type="PANTHER" id="PTHR21694">
    <property type="entry name" value="COILED-COIL DOMAIN-CONTAINING PROTEIN 63"/>
    <property type="match status" value="1"/>
</dbReference>
<organism evidence="4 5">
    <name type="scientific">Arctia plantaginis</name>
    <name type="common">Wood tiger moth</name>
    <name type="synonym">Phalaena plantaginis</name>
    <dbReference type="NCBI Taxonomy" id="874455"/>
    <lineage>
        <taxon>Eukaryota</taxon>
        <taxon>Metazoa</taxon>
        <taxon>Ecdysozoa</taxon>
        <taxon>Arthropoda</taxon>
        <taxon>Hexapoda</taxon>
        <taxon>Insecta</taxon>
        <taxon>Pterygota</taxon>
        <taxon>Neoptera</taxon>
        <taxon>Endopterygota</taxon>
        <taxon>Lepidoptera</taxon>
        <taxon>Glossata</taxon>
        <taxon>Ditrysia</taxon>
        <taxon>Noctuoidea</taxon>
        <taxon>Erebidae</taxon>
        <taxon>Arctiinae</taxon>
        <taxon>Arctia</taxon>
    </lineage>
</organism>
<gene>
    <name evidence="4" type="ORF">APLA_LOCUS16606</name>
</gene>
<comment type="caution">
    <text evidence="4">The sequence shown here is derived from an EMBL/GenBank/DDBJ whole genome shotgun (WGS) entry which is preliminary data.</text>
</comment>
<reference evidence="4 5" key="1">
    <citation type="submission" date="2020-04" db="EMBL/GenBank/DDBJ databases">
        <authorList>
            <person name="Wallbank WR R."/>
            <person name="Pardo Diaz C."/>
            <person name="Kozak K."/>
            <person name="Martin S."/>
            <person name="Jiggins C."/>
            <person name="Moest M."/>
            <person name="Warren A I."/>
            <person name="Byers J.R.P. K."/>
            <person name="Montejo-Kovacevich G."/>
            <person name="Yen C E."/>
        </authorList>
    </citation>
    <scope>NUCLEOTIDE SEQUENCE [LARGE SCALE GENOMIC DNA]</scope>
</reference>
<evidence type="ECO:0000256" key="2">
    <source>
        <dbReference type="SAM" id="Coils"/>
    </source>
</evidence>
<proteinExistence type="predicted"/>
<dbReference type="InterPro" id="IPR051876">
    <property type="entry name" value="ODA-DC/CCD"/>
</dbReference>
<keyword evidence="1 2" id="KW-0175">Coiled coil</keyword>
<feature type="domain" description="ODAD1 central coiled coil region" evidence="3">
    <location>
        <begin position="170"/>
        <end position="446"/>
    </location>
</feature>
<name>A0A8S1BG22_ARCPL</name>
<dbReference type="Proteomes" id="UP000494106">
    <property type="component" value="Unassembled WGS sequence"/>
</dbReference>
<evidence type="ECO:0000259" key="3">
    <source>
        <dbReference type="Pfam" id="PF21773"/>
    </source>
</evidence>